<dbReference type="InterPro" id="IPR004117">
    <property type="entry name" value="7tm6_olfct_rcpt"/>
</dbReference>
<keyword evidence="8" id="KW-0675">Receptor</keyword>
<reference evidence="10 11" key="1">
    <citation type="submission" date="2022-12" db="EMBL/GenBank/DDBJ databases">
        <title>Chromosome-level genome assembly of true bugs.</title>
        <authorList>
            <person name="Ma L."/>
            <person name="Li H."/>
        </authorList>
    </citation>
    <scope>NUCLEOTIDE SEQUENCE [LARGE SCALE GENOMIC DNA]</scope>
    <source>
        <strain evidence="10">Lab_2022b</strain>
    </source>
</reference>
<keyword evidence="4" id="KW-0812">Transmembrane</keyword>
<protein>
    <submittedName>
        <fullName evidence="10">Uncharacterized protein</fullName>
    </submittedName>
</protein>
<comment type="subcellular location">
    <subcellularLocation>
        <location evidence="1">Cell membrane</location>
        <topology evidence="1">Multi-pass membrane protein</topology>
    </subcellularLocation>
</comment>
<gene>
    <name evidence="10" type="ORF">O3M35_006484</name>
</gene>
<evidence type="ECO:0000256" key="8">
    <source>
        <dbReference type="ARBA" id="ARBA00023170"/>
    </source>
</evidence>
<evidence type="ECO:0000256" key="3">
    <source>
        <dbReference type="ARBA" id="ARBA00022606"/>
    </source>
</evidence>
<evidence type="ECO:0000256" key="2">
    <source>
        <dbReference type="ARBA" id="ARBA00022475"/>
    </source>
</evidence>
<dbReference type="Pfam" id="PF02949">
    <property type="entry name" value="7tm_6"/>
    <property type="match status" value="1"/>
</dbReference>
<keyword evidence="9" id="KW-0807">Transducer</keyword>
<evidence type="ECO:0000256" key="1">
    <source>
        <dbReference type="ARBA" id="ARBA00004651"/>
    </source>
</evidence>
<accession>A0AAW1DG36</accession>
<proteinExistence type="predicted"/>
<keyword evidence="7" id="KW-0472">Membrane</keyword>
<evidence type="ECO:0000256" key="6">
    <source>
        <dbReference type="ARBA" id="ARBA00022989"/>
    </source>
</evidence>
<name>A0AAW1DG36_9HEMI</name>
<keyword evidence="11" id="KW-1185">Reference proteome</keyword>
<dbReference type="EMBL" id="JAPXFL010000003">
    <property type="protein sequence ID" value="KAK9509093.1"/>
    <property type="molecule type" value="Genomic_DNA"/>
</dbReference>
<dbReference type="GO" id="GO:0007165">
    <property type="term" value="P:signal transduction"/>
    <property type="evidence" value="ECO:0007669"/>
    <property type="project" value="UniProtKB-KW"/>
</dbReference>
<evidence type="ECO:0000256" key="4">
    <source>
        <dbReference type="ARBA" id="ARBA00022692"/>
    </source>
</evidence>
<dbReference type="GO" id="GO:0004984">
    <property type="term" value="F:olfactory receptor activity"/>
    <property type="evidence" value="ECO:0007669"/>
    <property type="project" value="InterPro"/>
</dbReference>
<dbReference type="GO" id="GO:0005886">
    <property type="term" value="C:plasma membrane"/>
    <property type="evidence" value="ECO:0007669"/>
    <property type="project" value="UniProtKB-SubCell"/>
</dbReference>
<evidence type="ECO:0000313" key="10">
    <source>
        <dbReference type="EMBL" id="KAK9509093.1"/>
    </source>
</evidence>
<evidence type="ECO:0000256" key="7">
    <source>
        <dbReference type="ARBA" id="ARBA00023136"/>
    </source>
</evidence>
<dbReference type="Proteomes" id="UP001461498">
    <property type="component" value="Unassembled WGS sequence"/>
</dbReference>
<dbReference type="GO" id="GO:0005549">
    <property type="term" value="F:odorant binding"/>
    <property type="evidence" value="ECO:0007669"/>
    <property type="project" value="InterPro"/>
</dbReference>
<keyword evidence="2" id="KW-1003">Cell membrane</keyword>
<dbReference type="PANTHER" id="PTHR21137">
    <property type="entry name" value="ODORANT RECEPTOR"/>
    <property type="match status" value="1"/>
</dbReference>
<dbReference type="AlphaFoldDB" id="A0AAW1DG36"/>
<comment type="caution">
    <text evidence="10">The sequence shown here is derived from an EMBL/GenBank/DDBJ whole genome shotgun (WGS) entry which is preliminary data.</text>
</comment>
<evidence type="ECO:0000313" key="11">
    <source>
        <dbReference type="Proteomes" id="UP001461498"/>
    </source>
</evidence>
<keyword evidence="6" id="KW-1133">Transmembrane helix</keyword>
<evidence type="ECO:0000256" key="5">
    <source>
        <dbReference type="ARBA" id="ARBA00022725"/>
    </source>
</evidence>
<keyword evidence="3" id="KW-0716">Sensory transduction</keyword>
<keyword evidence="5" id="KW-0552">Olfaction</keyword>
<sequence>MNVILLFGTCFIGEFLQEQSTLLYEEICRIPWHDLSPSIRRDILMMIIQSGKFMKIDFKGKLTLNLQTFMQVMNSAYSYFMVLNSSIS</sequence>
<organism evidence="10 11">
    <name type="scientific">Rhynocoris fuscipes</name>
    <dbReference type="NCBI Taxonomy" id="488301"/>
    <lineage>
        <taxon>Eukaryota</taxon>
        <taxon>Metazoa</taxon>
        <taxon>Ecdysozoa</taxon>
        <taxon>Arthropoda</taxon>
        <taxon>Hexapoda</taxon>
        <taxon>Insecta</taxon>
        <taxon>Pterygota</taxon>
        <taxon>Neoptera</taxon>
        <taxon>Paraneoptera</taxon>
        <taxon>Hemiptera</taxon>
        <taxon>Heteroptera</taxon>
        <taxon>Panheteroptera</taxon>
        <taxon>Cimicomorpha</taxon>
        <taxon>Reduviidae</taxon>
        <taxon>Harpactorinae</taxon>
        <taxon>Harpactorini</taxon>
        <taxon>Rhynocoris</taxon>
    </lineage>
</organism>
<dbReference type="PANTHER" id="PTHR21137:SF35">
    <property type="entry name" value="ODORANT RECEPTOR 19A-RELATED"/>
    <property type="match status" value="1"/>
</dbReference>
<evidence type="ECO:0000256" key="9">
    <source>
        <dbReference type="ARBA" id="ARBA00023224"/>
    </source>
</evidence>